<dbReference type="InterPro" id="IPR035172">
    <property type="entry name" value="DUF5302"/>
</dbReference>
<accession>A0ABP7JHI1</accession>
<reference evidence="3" key="1">
    <citation type="journal article" date="2019" name="Int. J. Syst. Evol. Microbiol.">
        <title>The Global Catalogue of Microorganisms (GCM) 10K type strain sequencing project: providing services to taxonomists for standard genome sequencing and annotation.</title>
        <authorList>
            <consortium name="The Broad Institute Genomics Platform"/>
            <consortium name="The Broad Institute Genome Sequencing Center for Infectious Disease"/>
            <person name="Wu L."/>
            <person name="Ma J."/>
        </authorList>
    </citation>
    <scope>NUCLEOTIDE SEQUENCE [LARGE SCALE GENOMIC DNA]</scope>
    <source>
        <strain evidence="3">JCM 16578</strain>
    </source>
</reference>
<feature type="compositionally biased region" description="Basic and acidic residues" evidence="1">
    <location>
        <begin position="1"/>
        <end position="10"/>
    </location>
</feature>
<feature type="compositionally biased region" description="Low complexity" evidence="1">
    <location>
        <begin position="47"/>
        <end position="58"/>
    </location>
</feature>
<organism evidence="2 3">
    <name type="scientific">Streptomyces lannensis</name>
    <dbReference type="NCBI Taxonomy" id="766498"/>
    <lineage>
        <taxon>Bacteria</taxon>
        <taxon>Bacillati</taxon>
        <taxon>Actinomycetota</taxon>
        <taxon>Actinomycetes</taxon>
        <taxon>Kitasatosporales</taxon>
        <taxon>Streptomycetaceae</taxon>
        <taxon>Streptomyces</taxon>
    </lineage>
</organism>
<comment type="caution">
    <text evidence="2">The sequence shown here is derived from an EMBL/GenBank/DDBJ whole genome shotgun (WGS) entry which is preliminary data.</text>
</comment>
<proteinExistence type="predicted"/>
<sequence length="80" mass="8463">MTAESPRQEGSEPADTESPDPDAEGHGQDELKDKFREALARKRGMQAKAAALAANTNASKVRGAHGPASSQRSFRRKSGG</sequence>
<dbReference type="Proteomes" id="UP001501563">
    <property type="component" value="Unassembled WGS sequence"/>
</dbReference>
<evidence type="ECO:0000256" key="1">
    <source>
        <dbReference type="SAM" id="MobiDB-lite"/>
    </source>
</evidence>
<dbReference type="RefSeq" id="WP_331264345.1">
    <property type="nucleotide sequence ID" value="NZ_BAAAZA010000001.1"/>
</dbReference>
<keyword evidence="3" id="KW-1185">Reference proteome</keyword>
<protein>
    <submittedName>
        <fullName evidence="2">DUF5302 domain-containing protein</fullName>
    </submittedName>
</protein>
<dbReference type="EMBL" id="BAAAZA010000001">
    <property type="protein sequence ID" value="GAA3843815.1"/>
    <property type="molecule type" value="Genomic_DNA"/>
</dbReference>
<feature type="compositionally biased region" description="Acidic residues" evidence="1">
    <location>
        <begin position="12"/>
        <end position="22"/>
    </location>
</feature>
<evidence type="ECO:0000313" key="3">
    <source>
        <dbReference type="Proteomes" id="UP001501563"/>
    </source>
</evidence>
<feature type="region of interest" description="Disordered" evidence="1">
    <location>
        <begin position="1"/>
        <end position="80"/>
    </location>
</feature>
<feature type="compositionally biased region" description="Basic and acidic residues" evidence="1">
    <location>
        <begin position="23"/>
        <end position="40"/>
    </location>
</feature>
<evidence type="ECO:0000313" key="2">
    <source>
        <dbReference type="EMBL" id="GAA3843815.1"/>
    </source>
</evidence>
<name>A0ABP7JHI1_9ACTN</name>
<gene>
    <name evidence="2" type="ORF">GCM10022207_00240</name>
</gene>
<dbReference type="Pfam" id="PF17227">
    <property type="entry name" value="DUF5302"/>
    <property type="match status" value="1"/>
</dbReference>